<dbReference type="AlphaFoldDB" id="A0AAV7RRL7"/>
<dbReference type="Proteomes" id="UP001066276">
    <property type="component" value="Chromosome 5"/>
</dbReference>
<feature type="compositionally biased region" description="Basic residues" evidence="1">
    <location>
        <begin position="1"/>
        <end position="19"/>
    </location>
</feature>
<gene>
    <name evidence="2" type="ORF">NDU88_006342</name>
</gene>
<keyword evidence="3" id="KW-1185">Reference proteome</keyword>
<protein>
    <submittedName>
        <fullName evidence="2">Uncharacterized protein</fullName>
    </submittedName>
</protein>
<comment type="caution">
    <text evidence="2">The sequence shown here is derived from an EMBL/GenBank/DDBJ whole genome shotgun (WGS) entry which is preliminary data.</text>
</comment>
<evidence type="ECO:0000256" key="1">
    <source>
        <dbReference type="SAM" id="MobiDB-lite"/>
    </source>
</evidence>
<evidence type="ECO:0000313" key="2">
    <source>
        <dbReference type="EMBL" id="KAJ1153583.1"/>
    </source>
</evidence>
<accession>A0AAV7RRL7</accession>
<name>A0AAV7RRL7_PLEWA</name>
<proteinExistence type="predicted"/>
<feature type="region of interest" description="Disordered" evidence="1">
    <location>
        <begin position="1"/>
        <end position="26"/>
    </location>
</feature>
<reference evidence="2" key="1">
    <citation type="journal article" date="2022" name="bioRxiv">
        <title>Sequencing and chromosome-scale assembly of the giantPleurodeles waltlgenome.</title>
        <authorList>
            <person name="Brown T."/>
            <person name="Elewa A."/>
            <person name="Iarovenko S."/>
            <person name="Subramanian E."/>
            <person name="Araus A.J."/>
            <person name="Petzold A."/>
            <person name="Susuki M."/>
            <person name="Suzuki K.-i.T."/>
            <person name="Hayashi T."/>
            <person name="Toyoda A."/>
            <person name="Oliveira C."/>
            <person name="Osipova E."/>
            <person name="Leigh N.D."/>
            <person name="Simon A."/>
            <person name="Yun M.H."/>
        </authorList>
    </citation>
    <scope>NUCLEOTIDE SEQUENCE</scope>
    <source>
        <strain evidence="2">20211129_DDA</strain>
        <tissue evidence="2">Liver</tissue>
    </source>
</reference>
<evidence type="ECO:0000313" key="3">
    <source>
        <dbReference type="Proteomes" id="UP001066276"/>
    </source>
</evidence>
<organism evidence="2 3">
    <name type="scientific">Pleurodeles waltl</name>
    <name type="common">Iberian ribbed newt</name>
    <dbReference type="NCBI Taxonomy" id="8319"/>
    <lineage>
        <taxon>Eukaryota</taxon>
        <taxon>Metazoa</taxon>
        <taxon>Chordata</taxon>
        <taxon>Craniata</taxon>
        <taxon>Vertebrata</taxon>
        <taxon>Euteleostomi</taxon>
        <taxon>Amphibia</taxon>
        <taxon>Batrachia</taxon>
        <taxon>Caudata</taxon>
        <taxon>Salamandroidea</taxon>
        <taxon>Salamandridae</taxon>
        <taxon>Pleurodelinae</taxon>
        <taxon>Pleurodeles</taxon>
    </lineage>
</organism>
<dbReference type="EMBL" id="JANPWB010000009">
    <property type="protein sequence ID" value="KAJ1153583.1"/>
    <property type="molecule type" value="Genomic_DNA"/>
</dbReference>
<sequence>MAKPGRGRSRHCRAARGSRRSCGAEAAPGCLGELSEDAEVRRLGACEQTQLGKSGKLSEETGAARTCPIASGVRWCERGAPTPSTCASERHSGHWLAPWQQFELVAESQFKGTQRRYKRRHSDWLKQNRPAWARRRRQECLTVDARERRWL</sequence>